<sequence length="431" mass="49038">MYRIYCDDKTLHDVRDEEYQLITPKISLELNKTGSFEFGILPSHPHVNDIKKLKSRLKVYDVDISDSGEASRLLYCGRSITDQRDFEYTGRITCEGELSYLLDTIQRPHTYGSQSGEIHKADTNIVIFKRLIEEHNSQVEKEKQFEIGIVDIDSVEIKTLATNYETTWDFINTNFLEKYEGYLRVRYENNVRYLDYVKQYGKVSTQVIRFGENLLDFQKYVKAEDIKTAIIPIGAPIGANNVTIKTAEGHDGTDYIYSPEAVELYGWICDKVDFPDINNPNTLLKKAQEYLNKCINLTTTIELTAVDLHKIDVEIDAIGLGDLIPCVSTHHNLLSTPGDKSTYYLVNKYEIDLENPSNTKITLGKTLSTLSEKTFSNEVTFEKSVLIINNNVEKVRETASGANDKSDMAISIAQSKDIEAITNLELDEICK</sequence>
<proteinExistence type="predicted"/>
<feature type="domain" description="Tail spike" evidence="1">
    <location>
        <begin position="142"/>
        <end position="373"/>
    </location>
</feature>
<gene>
    <name evidence="2" type="ORF">DW068_11705</name>
</gene>
<dbReference type="NCBIfam" id="TIGR01665">
    <property type="entry name" value="put_anti_recept"/>
    <property type="match status" value="1"/>
</dbReference>
<protein>
    <recommendedName>
        <fullName evidence="1">Tail spike domain-containing protein</fullName>
    </recommendedName>
</protein>
<accession>A0A415G5H2</accession>
<dbReference type="InterPro" id="IPR010572">
    <property type="entry name" value="Tail_dom"/>
</dbReference>
<dbReference type="AlphaFoldDB" id="A0A415G5H2"/>
<name>A0A415G5H2_9FIRM</name>
<organism evidence="2 3">
    <name type="scientific">Anaerobutyricum hallii</name>
    <dbReference type="NCBI Taxonomy" id="39488"/>
    <lineage>
        <taxon>Bacteria</taxon>
        <taxon>Bacillati</taxon>
        <taxon>Bacillota</taxon>
        <taxon>Clostridia</taxon>
        <taxon>Lachnospirales</taxon>
        <taxon>Lachnospiraceae</taxon>
        <taxon>Anaerobutyricum</taxon>
    </lineage>
</organism>
<reference evidence="2 3" key="1">
    <citation type="submission" date="2018-08" db="EMBL/GenBank/DDBJ databases">
        <title>A genome reference for cultivated species of the human gut microbiota.</title>
        <authorList>
            <person name="Zou Y."/>
            <person name="Xue W."/>
            <person name="Luo G."/>
        </authorList>
    </citation>
    <scope>NUCLEOTIDE SEQUENCE [LARGE SCALE GENOMIC DNA]</scope>
    <source>
        <strain evidence="2 3">AF45-14BH</strain>
    </source>
</reference>
<evidence type="ECO:0000313" key="3">
    <source>
        <dbReference type="Proteomes" id="UP000283497"/>
    </source>
</evidence>
<dbReference type="Pfam" id="PF06605">
    <property type="entry name" value="Prophage_tail"/>
    <property type="match status" value="1"/>
</dbReference>
<dbReference type="RefSeq" id="WP_118314881.1">
    <property type="nucleotide sequence ID" value="NZ_DBFEAN010000152.1"/>
</dbReference>
<dbReference type="EMBL" id="QRNJ01000047">
    <property type="protein sequence ID" value="RHK37098.1"/>
    <property type="molecule type" value="Genomic_DNA"/>
</dbReference>
<evidence type="ECO:0000313" key="2">
    <source>
        <dbReference type="EMBL" id="RHK37098.1"/>
    </source>
</evidence>
<dbReference type="Proteomes" id="UP000283497">
    <property type="component" value="Unassembled WGS sequence"/>
</dbReference>
<comment type="caution">
    <text evidence="2">The sequence shown here is derived from an EMBL/GenBank/DDBJ whole genome shotgun (WGS) entry which is preliminary data.</text>
</comment>
<dbReference type="InterPro" id="IPR007119">
    <property type="entry name" value="Phage_tail_spike_N"/>
</dbReference>
<evidence type="ECO:0000259" key="1">
    <source>
        <dbReference type="Pfam" id="PF06605"/>
    </source>
</evidence>